<dbReference type="SUPFAM" id="SSF48652">
    <property type="entry name" value="Tetraspanin"/>
    <property type="match status" value="1"/>
</dbReference>
<proteinExistence type="predicted"/>
<evidence type="ECO:0000256" key="3">
    <source>
        <dbReference type="ARBA" id="ARBA00022989"/>
    </source>
</evidence>
<organism evidence="7">
    <name type="scientific">Drosophila grimshawi</name>
    <name type="common">Hawaiian fruit fly</name>
    <name type="synonym">Idiomyia grimshawi</name>
    <dbReference type="NCBI Taxonomy" id="7222"/>
    <lineage>
        <taxon>Eukaryota</taxon>
        <taxon>Metazoa</taxon>
        <taxon>Ecdysozoa</taxon>
        <taxon>Arthropoda</taxon>
        <taxon>Hexapoda</taxon>
        <taxon>Insecta</taxon>
        <taxon>Pterygota</taxon>
        <taxon>Neoptera</taxon>
        <taxon>Endopterygota</taxon>
        <taxon>Diptera</taxon>
        <taxon>Brachycera</taxon>
        <taxon>Muscomorpha</taxon>
        <taxon>Ephydroidea</taxon>
        <taxon>Drosophilidae</taxon>
        <taxon>Drosophila</taxon>
        <taxon>Hawaiian Drosophila</taxon>
    </lineage>
</organism>
<gene>
    <name evidence="6" type="primary">Dgri\GH21511</name>
    <name evidence="6" type="ORF">Dgri_GH21511</name>
</gene>
<evidence type="ECO:0000256" key="4">
    <source>
        <dbReference type="ARBA" id="ARBA00023136"/>
    </source>
</evidence>
<dbReference type="eggNOG" id="KOG3882">
    <property type="taxonomic scope" value="Eukaryota"/>
</dbReference>
<dbReference type="AlphaFoldDB" id="B4J3Y2"/>
<dbReference type="Gene3D" id="1.10.1450.10">
    <property type="entry name" value="Tetraspanin"/>
    <property type="match status" value="1"/>
</dbReference>
<feature type="transmembrane region" description="Helical" evidence="5">
    <location>
        <begin position="48"/>
        <end position="69"/>
    </location>
</feature>
<comment type="subcellular location">
    <subcellularLocation>
        <location evidence="1">Membrane</location>
        <topology evidence="1">Multi-pass membrane protein</topology>
    </subcellularLocation>
</comment>
<evidence type="ECO:0000256" key="1">
    <source>
        <dbReference type="ARBA" id="ARBA00004141"/>
    </source>
</evidence>
<dbReference type="Proteomes" id="UP000001070">
    <property type="component" value="Unassembled WGS sequence"/>
</dbReference>
<keyword evidence="2 5" id="KW-0812">Transmembrane</keyword>
<evidence type="ECO:0000256" key="2">
    <source>
        <dbReference type="ARBA" id="ARBA00022692"/>
    </source>
</evidence>
<name>B4J3Y2_DROGR</name>
<dbReference type="HOGENOM" id="CLU_055524_6_4_1"/>
<dbReference type="InParanoid" id="B4J3Y2"/>
<reference evidence="6 7" key="1">
    <citation type="journal article" date="2007" name="Nature">
        <title>Evolution of genes and genomes on the Drosophila phylogeny.</title>
        <authorList>
            <consortium name="Drosophila 12 Genomes Consortium"/>
            <person name="Clark A.G."/>
            <person name="Eisen M.B."/>
            <person name="Smith D.R."/>
            <person name="Bergman C.M."/>
            <person name="Oliver B."/>
            <person name="Markow T.A."/>
            <person name="Kaufman T.C."/>
            <person name="Kellis M."/>
            <person name="Gelbart W."/>
            <person name="Iyer V.N."/>
            <person name="Pollard D.A."/>
            <person name="Sackton T.B."/>
            <person name="Larracuente A.M."/>
            <person name="Singh N.D."/>
            <person name="Abad J.P."/>
            <person name="Abt D.N."/>
            <person name="Adryan B."/>
            <person name="Aguade M."/>
            <person name="Akashi H."/>
            <person name="Anderson W.W."/>
            <person name="Aquadro C.F."/>
            <person name="Ardell D.H."/>
            <person name="Arguello R."/>
            <person name="Artieri C.G."/>
            <person name="Barbash D.A."/>
            <person name="Barker D."/>
            <person name="Barsanti P."/>
            <person name="Batterham P."/>
            <person name="Batzoglou S."/>
            <person name="Begun D."/>
            <person name="Bhutkar A."/>
            <person name="Blanco E."/>
            <person name="Bosak S.A."/>
            <person name="Bradley R.K."/>
            <person name="Brand A.D."/>
            <person name="Brent M.R."/>
            <person name="Brooks A.N."/>
            <person name="Brown R.H."/>
            <person name="Butlin R.K."/>
            <person name="Caggese C."/>
            <person name="Calvi B.R."/>
            <person name="Bernardo de Carvalho A."/>
            <person name="Caspi A."/>
            <person name="Castrezana S."/>
            <person name="Celniker S.E."/>
            <person name="Chang J.L."/>
            <person name="Chapple C."/>
            <person name="Chatterji S."/>
            <person name="Chinwalla A."/>
            <person name="Civetta A."/>
            <person name="Clifton S.W."/>
            <person name="Comeron J.M."/>
            <person name="Costello J.C."/>
            <person name="Coyne J.A."/>
            <person name="Daub J."/>
            <person name="David R.G."/>
            <person name="Delcher A.L."/>
            <person name="Delehaunty K."/>
            <person name="Do C.B."/>
            <person name="Ebling H."/>
            <person name="Edwards K."/>
            <person name="Eickbush T."/>
            <person name="Evans J.D."/>
            <person name="Filipski A."/>
            <person name="Findeiss S."/>
            <person name="Freyhult E."/>
            <person name="Fulton L."/>
            <person name="Fulton R."/>
            <person name="Garcia A.C."/>
            <person name="Gardiner A."/>
            <person name="Garfield D.A."/>
            <person name="Garvin B.E."/>
            <person name="Gibson G."/>
            <person name="Gilbert D."/>
            <person name="Gnerre S."/>
            <person name="Godfrey J."/>
            <person name="Good R."/>
            <person name="Gotea V."/>
            <person name="Gravely B."/>
            <person name="Greenberg A.J."/>
            <person name="Griffiths-Jones S."/>
            <person name="Gross S."/>
            <person name="Guigo R."/>
            <person name="Gustafson E.A."/>
            <person name="Haerty W."/>
            <person name="Hahn M.W."/>
            <person name="Halligan D.L."/>
            <person name="Halpern A.L."/>
            <person name="Halter G.M."/>
            <person name="Han M.V."/>
            <person name="Heger A."/>
            <person name="Hillier L."/>
            <person name="Hinrichs A.S."/>
            <person name="Holmes I."/>
            <person name="Hoskins R.A."/>
            <person name="Hubisz M.J."/>
            <person name="Hultmark D."/>
            <person name="Huntley M.A."/>
            <person name="Jaffe D.B."/>
            <person name="Jagadeeshan S."/>
            <person name="Jeck W.R."/>
            <person name="Johnson J."/>
            <person name="Jones C.D."/>
            <person name="Jordan W.C."/>
            <person name="Karpen G.H."/>
            <person name="Kataoka E."/>
            <person name="Keightley P.D."/>
            <person name="Kheradpour P."/>
            <person name="Kirkness E.F."/>
            <person name="Koerich L.B."/>
            <person name="Kristiansen K."/>
            <person name="Kudrna D."/>
            <person name="Kulathinal R.J."/>
            <person name="Kumar S."/>
            <person name="Kwok R."/>
            <person name="Lander E."/>
            <person name="Langley C.H."/>
            <person name="Lapoint R."/>
            <person name="Lazzaro B.P."/>
            <person name="Lee S.J."/>
            <person name="Levesque L."/>
            <person name="Li R."/>
            <person name="Lin C.F."/>
            <person name="Lin M.F."/>
            <person name="Lindblad-Toh K."/>
            <person name="Llopart A."/>
            <person name="Long M."/>
            <person name="Low L."/>
            <person name="Lozovsky E."/>
            <person name="Lu J."/>
            <person name="Luo M."/>
            <person name="Machado C.A."/>
            <person name="Makalowski W."/>
            <person name="Marzo M."/>
            <person name="Matsuda M."/>
            <person name="Matzkin L."/>
            <person name="McAllister B."/>
            <person name="McBride C.S."/>
            <person name="McKernan B."/>
            <person name="McKernan K."/>
            <person name="Mendez-Lago M."/>
            <person name="Minx P."/>
            <person name="Mollenhauer M.U."/>
            <person name="Montooth K."/>
            <person name="Mount S.M."/>
            <person name="Mu X."/>
            <person name="Myers E."/>
            <person name="Negre B."/>
            <person name="Newfeld S."/>
            <person name="Nielsen R."/>
            <person name="Noor M.A."/>
            <person name="O'Grady P."/>
            <person name="Pachter L."/>
            <person name="Papaceit M."/>
            <person name="Parisi M.J."/>
            <person name="Parisi M."/>
            <person name="Parts L."/>
            <person name="Pedersen J.S."/>
            <person name="Pesole G."/>
            <person name="Phillippy A.M."/>
            <person name="Ponting C.P."/>
            <person name="Pop M."/>
            <person name="Porcelli D."/>
            <person name="Powell J.R."/>
            <person name="Prohaska S."/>
            <person name="Pruitt K."/>
            <person name="Puig M."/>
            <person name="Quesneville H."/>
            <person name="Ram K.R."/>
            <person name="Rand D."/>
            <person name="Rasmussen M.D."/>
            <person name="Reed L.K."/>
            <person name="Reenan R."/>
            <person name="Reily A."/>
            <person name="Remington K.A."/>
            <person name="Rieger T.T."/>
            <person name="Ritchie M.G."/>
            <person name="Robin C."/>
            <person name="Rogers Y.H."/>
            <person name="Rohde C."/>
            <person name="Rozas J."/>
            <person name="Rubenfield M.J."/>
            <person name="Ruiz A."/>
            <person name="Russo S."/>
            <person name="Salzberg S.L."/>
            <person name="Sanchez-Gracia A."/>
            <person name="Saranga D.J."/>
            <person name="Sato H."/>
            <person name="Schaeffer S.W."/>
            <person name="Schatz M.C."/>
            <person name="Schlenke T."/>
            <person name="Schwartz R."/>
            <person name="Segarra C."/>
            <person name="Singh R.S."/>
            <person name="Sirot L."/>
            <person name="Sirota M."/>
            <person name="Sisneros N.B."/>
            <person name="Smith C.D."/>
            <person name="Smith T.F."/>
            <person name="Spieth J."/>
            <person name="Stage D.E."/>
            <person name="Stark A."/>
            <person name="Stephan W."/>
            <person name="Strausberg R.L."/>
            <person name="Strempel S."/>
            <person name="Sturgill D."/>
            <person name="Sutton G."/>
            <person name="Sutton G.G."/>
            <person name="Tao W."/>
            <person name="Teichmann S."/>
            <person name="Tobari Y.N."/>
            <person name="Tomimura Y."/>
            <person name="Tsolas J.M."/>
            <person name="Valente V.L."/>
            <person name="Venter E."/>
            <person name="Venter J.C."/>
            <person name="Vicario S."/>
            <person name="Vieira F.G."/>
            <person name="Vilella A.J."/>
            <person name="Villasante A."/>
            <person name="Walenz B."/>
            <person name="Wang J."/>
            <person name="Wasserman M."/>
            <person name="Watts T."/>
            <person name="Wilson D."/>
            <person name="Wilson R.K."/>
            <person name="Wing R.A."/>
            <person name="Wolfner M.F."/>
            <person name="Wong A."/>
            <person name="Wong G.K."/>
            <person name="Wu C.I."/>
            <person name="Wu G."/>
            <person name="Yamamoto D."/>
            <person name="Yang H.P."/>
            <person name="Yang S.P."/>
            <person name="Yorke J.A."/>
            <person name="Yoshida K."/>
            <person name="Zdobnov E."/>
            <person name="Zhang P."/>
            <person name="Zhang Y."/>
            <person name="Zimin A.V."/>
            <person name="Baldwin J."/>
            <person name="Abdouelleil A."/>
            <person name="Abdulkadir J."/>
            <person name="Abebe A."/>
            <person name="Abera B."/>
            <person name="Abreu J."/>
            <person name="Acer S.C."/>
            <person name="Aftuck L."/>
            <person name="Alexander A."/>
            <person name="An P."/>
            <person name="Anderson E."/>
            <person name="Anderson S."/>
            <person name="Arachi H."/>
            <person name="Azer M."/>
            <person name="Bachantsang P."/>
            <person name="Barry A."/>
            <person name="Bayul T."/>
            <person name="Berlin A."/>
            <person name="Bessette D."/>
            <person name="Bloom T."/>
            <person name="Blye J."/>
            <person name="Boguslavskiy L."/>
            <person name="Bonnet C."/>
            <person name="Boukhgalter B."/>
            <person name="Bourzgui I."/>
            <person name="Brown A."/>
            <person name="Cahill P."/>
            <person name="Channer S."/>
            <person name="Cheshatsang Y."/>
            <person name="Chuda L."/>
            <person name="Citroen M."/>
            <person name="Collymore A."/>
            <person name="Cooke P."/>
            <person name="Costello M."/>
            <person name="D'Aco K."/>
            <person name="Daza R."/>
            <person name="De Haan G."/>
            <person name="DeGray S."/>
            <person name="DeMaso C."/>
            <person name="Dhargay N."/>
            <person name="Dooley K."/>
            <person name="Dooley E."/>
            <person name="Doricent M."/>
            <person name="Dorje P."/>
            <person name="Dorjee K."/>
            <person name="Dupes A."/>
            <person name="Elong R."/>
            <person name="Falk J."/>
            <person name="Farina A."/>
            <person name="Faro S."/>
            <person name="Ferguson D."/>
            <person name="Fisher S."/>
            <person name="Foley C.D."/>
            <person name="Franke A."/>
            <person name="Friedrich D."/>
            <person name="Gadbois L."/>
            <person name="Gearin G."/>
            <person name="Gearin C.R."/>
            <person name="Giannoukos G."/>
            <person name="Goode T."/>
            <person name="Graham J."/>
            <person name="Grandbois E."/>
            <person name="Grewal S."/>
            <person name="Gyaltsen K."/>
            <person name="Hafez N."/>
            <person name="Hagos B."/>
            <person name="Hall J."/>
            <person name="Henson C."/>
            <person name="Hollinger A."/>
            <person name="Honan T."/>
            <person name="Huard M.D."/>
            <person name="Hughes L."/>
            <person name="Hurhula B."/>
            <person name="Husby M.E."/>
            <person name="Kamat A."/>
            <person name="Kanga B."/>
            <person name="Kashin S."/>
            <person name="Khazanovich D."/>
            <person name="Kisner P."/>
            <person name="Lance K."/>
            <person name="Lara M."/>
            <person name="Lee W."/>
            <person name="Lennon N."/>
            <person name="Letendre F."/>
            <person name="LeVine R."/>
            <person name="Lipovsky A."/>
            <person name="Liu X."/>
            <person name="Liu J."/>
            <person name="Liu S."/>
            <person name="Lokyitsang T."/>
            <person name="Lokyitsang Y."/>
            <person name="Lubonja R."/>
            <person name="Lui A."/>
            <person name="MacDonald P."/>
            <person name="Magnisalis V."/>
            <person name="Maru K."/>
            <person name="Matthews C."/>
            <person name="McCusker W."/>
            <person name="McDonough S."/>
            <person name="Mehta T."/>
            <person name="Meldrim J."/>
            <person name="Meneus L."/>
            <person name="Mihai O."/>
            <person name="Mihalev A."/>
            <person name="Mihova T."/>
            <person name="Mittelman R."/>
            <person name="Mlenga V."/>
            <person name="Montmayeur A."/>
            <person name="Mulrain L."/>
            <person name="Navidi A."/>
            <person name="Naylor J."/>
            <person name="Negash T."/>
            <person name="Nguyen T."/>
            <person name="Nguyen N."/>
            <person name="Nicol R."/>
            <person name="Norbu C."/>
            <person name="Norbu N."/>
            <person name="Novod N."/>
            <person name="O'Neill B."/>
            <person name="Osman S."/>
            <person name="Markiewicz E."/>
            <person name="Oyono O.L."/>
            <person name="Patti C."/>
            <person name="Phunkhang P."/>
            <person name="Pierre F."/>
            <person name="Priest M."/>
            <person name="Raghuraman S."/>
            <person name="Rege F."/>
            <person name="Reyes R."/>
            <person name="Rise C."/>
            <person name="Rogov P."/>
            <person name="Ross K."/>
            <person name="Ryan E."/>
            <person name="Settipalli S."/>
            <person name="Shea T."/>
            <person name="Sherpa N."/>
            <person name="Shi L."/>
            <person name="Shih D."/>
            <person name="Sparrow T."/>
            <person name="Spaulding J."/>
            <person name="Stalker J."/>
            <person name="Stange-Thomann N."/>
            <person name="Stavropoulos S."/>
            <person name="Stone C."/>
            <person name="Strader C."/>
            <person name="Tesfaye S."/>
            <person name="Thomson T."/>
            <person name="Thoulutsang Y."/>
            <person name="Thoulutsang D."/>
            <person name="Topham K."/>
            <person name="Topping I."/>
            <person name="Tsamla T."/>
            <person name="Vassiliev H."/>
            <person name="Vo A."/>
            <person name="Wangchuk T."/>
            <person name="Wangdi T."/>
            <person name="Weiand M."/>
            <person name="Wilkinson J."/>
            <person name="Wilson A."/>
            <person name="Yadav S."/>
            <person name="Young G."/>
            <person name="Yu Q."/>
            <person name="Zembek L."/>
            <person name="Zhong D."/>
            <person name="Zimmer A."/>
            <person name="Zwirko Z."/>
            <person name="Jaffe D.B."/>
            <person name="Alvarez P."/>
            <person name="Brockman W."/>
            <person name="Butler J."/>
            <person name="Chin C."/>
            <person name="Gnerre S."/>
            <person name="Grabherr M."/>
            <person name="Kleber M."/>
            <person name="Mauceli E."/>
            <person name="MacCallum I."/>
        </authorList>
    </citation>
    <scope>NUCLEOTIDE SEQUENCE [LARGE SCALE GENOMIC DNA]</scope>
    <source>
        <strain evidence="7">Tucson 15287-2541.00</strain>
    </source>
</reference>
<dbReference type="OMA" id="MALYNEY"/>
<keyword evidence="7" id="KW-1185">Reference proteome</keyword>
<accession>B4J3Y2</accession>
<keyword evidence="3 5" id="KW-1133">Transmembrane helix</keyword>
<evidence type="ECO:0000256" key="5">
    <source>
        <dbReference type="SAM" id="Phobius"/>
    </source>
</evidence>
<feature type="transmembrane region" description="Helical" evidence="5">
    <location>
        <begin position="21"/>
        <end position="42"/>
    </location>
</feature>
<keyword evidence="4 5" id="KW-0472">Membrane</keyword>
<dbReference type="OrthoDB" id="6239677at2759"/>
<dbReference type="PhylomeDB" id="B4J3Y2"/>
<dbReference type="InterPro" id="IPR018499">
    <property type="entry name" value="Tetraspanin/Peripherin"/>
</dbReference>
<dbReference type="GO" id="GO:0016020">
    <property type="term" value="C:membrane"/>
    <property type="evidence" value="ECO:0007669"/>
    <property type="project" value="UniProtKB-SubCell"/>
</dbReference>
<protein>
    <submittedName>
        <fullName evidence="6">GH21511</fullName>
    </submittedName>
</protein>
<evidence type="ECO:0000313" key="6">
    <source>
        <dbReference type="EMBL" id="EDW01565.1"/>
    </source>
</evidence>
<dbReference type="CDD" id="cd03127">
    <property type="entry name" value="tetraspanin_LEL"/>
    <property type="match status" value="1"/>
</dbReference>
<evidence type="ECO:0000313" key="7">
    <source>
        <dbReference type="Proteomes" id="UP000001070"/>
    </source>
</evidence>
<dbReference type="InterPro" id="IPR008952">
    <property type="entry name" value="Tetraspanin_EC2_sf"/>
</dbReference>
<dbReference type="Pfam" id="PF00335">
    <property type="entry name" value="Tetraspanin"/>
    <property type="match status" value="1"/>
</dbReference>
<sequence length="189" mass="21413">MVYQLDEQVHMETIPIEAYKITQFIMAGILVLAAIIGCAGAFSGSKKVLVVHVALLVLLIVAHVGRMALYNEYKRMDAIEKRVMDTWNIQLSHGYVFGTIQYRYQCCGVQDFMDYNKLNITVPESCYPNFNNGYPYPEGCMTAVKHGQLNVYRYDMLIHCGLIGYEIVGIILAQTLSGKLTTSTRRYAY</sequence>
<dbReference type="EMBL" id="CH916367">
    <property type="protein sequence ID" value="EDW01565.1"/>
    <property type="molecule type" value="Genomic_DNA"/>
</dbReference>